<evidence type="ECO:0000313" key="2">
    <source>
        <dbReference type="WBParaSite" id="PEQ_0000527001-mRNA-1"/>
    </source>
</evidence>
<evidence type="ECO:0000313" key="1">
    <source>
        <dbReference type="Proteomes" id="UP000887564"/>
    </source>
</evidence>
<name>A0A914RG27_PAREQ</name>
<proteinExistence type="predicted"/>
<dbReference type="Proteomes" id="UP000887564">
    <property type="component" value="Unplaced"/>
</dbReference>
<reference evidence="2" key="1">
    <citation type="submission" date="2022-11" db="UniProtKB">
        <authorList>
            <consortium name="WormBaseParasite"/>
        </authorList>
    </citation>
    <scope>IDENTIFICATION</scope>
</reference>
<keyword evidence="1" id="KW-1185">Reference proteome</keyword>
<sequence>MCQGDSVYDLVDSRDHNAVQSELLSGPPSLSVPDAFPDDRVFICRMNLSRSAKRQLQYHKVCNQTYLLLAPVFTYWKYV</sequence>
<protein>
    <submittedName>
        <fullName evidence="2">Uncharacterized protein</fullName>
    </submittedName>
</protein>
<accession>A0A914RG27</accession>
<organism evidence="1 2">
    <name type="scientific">Parascaris equorum</name>
    <name type="common">Equine roundworm</name>
    <dbReference type="NCBI Taxonomy" id="6256"/>
    <lineage>
        <taxon>Eukaryota</taxon>
        <taxon>Metazoa</taxon>
        <taxon>Ecdysozoa</taxon>
        <taxon>Nematoda</taxon>
        <taxon>Chromadorea</taxon>
        <taxon>Rhabditida</taxon>
        <taxon>Spirurina</taxon>
        <taxon>Ascaridomorpha</taxon>
        <taxon>Ascaridoidea</taxon>
        <taxon>Ascarididae</taxon>
        <taxon>Parascaris</taxon>
    </lineage>
</organism>
<dbReference type="AlphaFoldDB" id="A0A914RG27"/>
<dbReference type="WBParaSite" id="PEQ_0000527001-mRNA-1">
    <property type="protein sequence ID" value="PEQ_0000527001-mRNA-1"/>
    <property type="gene ID" value="PEQ_0000527001"/>
</dbReference>